<dbReference type="EMBL" id="NNAY01002567">
    <property type="protein sequence ID" value="OXU21032.1"/>
    <property type="molecule type" value="Genomic_DNA"/>
</dbReference>
<gene>
    <name evidence="1" type="ORF">TSAR_001111</name>
</gene>
<evidence type="ECO:0000313" key="1">
    <source>
        <dbReference type="EMBL" id="OXU21032.1"/>
    </source>
</evidence>
<name>A0A232ERR9_9HYME</name>
<dbReference type="AlphaFoldDB" id="A0A232ERR9"/>
<accession>A0A232ERR9</accession>
<evidence type="ECO:0000313" key="2">
    <source>
        <dbReference type="Proteomes" id="UP000215335"/>
    </source>
</evidence>
<organism evidence="1 2">
    <name type="scientific">Trichomalopsis sarcophagae</name>
    <dbReference type="NCBI Taxonomy" id="543379"/>
    <lineage>
        <taxon>Eukaryota</taxon>
        <taxon>Metazoa</taxon>
        <taxon>Ecdysozoa</taxon>
        <taxon>Arthropoda</taxon>
        <taxon>Hexapoda</taxon>
        <taxon>Insecta</taxon>
        <taxon>Pterygota</taxon>
        <taxon>Neoptera</taxon>
        <taxon>Endopterygota</taxon>
        <taxon>Hymenoptera</taxon>
        <taxon>Apocrita</taxon>
        <taxon>Proctotrupomorpha</taxon>
        <taxon>Chalcidoidea</taxon>
        <taxon>Pteromalidae</taxon>
        <taxon>Pteromalinae</taxon>
        <taxon>Trichomalopsis</taxon>
    </lineage>
</organism>
<protein>
    <submittedName>
        <fullName evidence="1">Uncharacterized protein</fullName>
    </submittedName>
</protein>
<keyword evidence="2" id="KW-1185">Reference proteome</keyword>
<comment type="caution">
    <text evidence="1">The sequence shown here is derived from an EMBL/GenBank/DDBJ whole genome shotgun (WGS) entry which is preliminary data.</text>
</comment>
<dbReference type="Proteomes" id="UP000215335">
    <property type="component" value="Unassembled WGS sequence"/>
</dbReference>
<reference evidence="1 2" key="1">
    <citation type="journal article" date="2017" name="Curr. Biol.">
        <title>The Evolution of Venom by Co-option of Single-Copy Genes.</title>
        <authorList>
            <person name="Martinson E.O."/>
            <person name="Mrinalini"/>
            <person name="Kelkar Y.D."/>
            <person name="Chang C.H."/>
            <person name="Werren J.H."/>
        </authorList>
    </citation>
    <scope>NUCLEOTIDE SEQUENCE [LARGE SCALE GENOMIC DNA]</scope>
    <source>
        <strain evidence="1 2">Alberta</strain>
        <tissue evidence="1">Whole body</tissue>
    </source>
</reference>
<proteinExistence type="predicted"/>
<sequence>MKGSMRWPISGGFSKAGAAANPLRLVYCPPVGNKMSVPTLSSTYSPRSRICASLKKREPLSLFSFYITR</sequence>